<sequence length="103" mass="11092">MRTPLGWHASTRDCSTGLRTSKAWCTGQLLLRMAPAVAIAQAFLFSPEYQALHTTPLTNAQFVSDLYENALDQASEAAGLQFWTDALAFGASRAQVALGISES</sequence>
<gene>
    <name evidence="2" type="ORF">F6X51_27235</name>
</gene>
<feature type="domain" description="DUF4214" evidence="1">
    <location>
        <begin position="40"/>
        <end position="103"/>
    </location>
</feature>
<dbReference type="Proteomes" id="UP000441523">
    <property type="component" value="Unassembled WGS sequence"/>
</dbReference>
<dbReference type="AlphaFoldDB" id="A0A6N6MGS9"/>
<dbReference type="EMBL" id="VZZJ01000058">
    <property type="protein sequence ID" value="KAB1068147.1"/>
    <property type="molecule type" value="Genomic_DNA"/>
</dbReference>
<protein>
    <submittedName>
        <fullName evidence="2">DUF4214 domain-containing protein</fullName>
    </submittedName>
</protein>
<reference evidence="2 3" key="1">
    <citation type="submission" date="2019-09" db="EMBL/GenBank/DDBJ databases">
        <title>YIM 132548 draft genome.</title>
        <authorList>
            <person name="Jiang L."/>
        </authorList>
    </citation>
    <scope>NUCLEOTIDE SEQUENCE [LARGE SCALE GENOMIC DNA]</scope>
    <source>
        <strain evidence="2 3">YIM 132548</strain>
    </source>
</reference>
<dbReference type="InterPro" id="IPR025282">
    <property type="entry name" value="DUF4214"/>
</dbReference>
<evidence type="ECO:0000259" key="1">
    <source>
        <dbReference type="Pfam" id="PF13946"/>
    </source>
</evidence>
<keyword evidence="3" id="KW-1185">Reference proteome</keyword>
<proteinExistence type="predicted"/>
<comment type="caution">
    <text evidence="2">The sequence shown here is derived from an EMBL/GenBank/DDBJ whole genome shotgun (WGS) entry which is preliminary data.</text>
</comment>
<organism evidence="2 3">
    <name type="scientific">Methylobacterium planeticum</name>
    <dbReference type="NCBI Taxonomy" id="2615211"/>
    <lineage>
        <taxon>Bacteria</taxon>
        <taxon>Pseudomonadati</taxon>
        <taxon>Pseudomonadota</taxon>
        <taxon>Alphaproteobacteria</taxon>
        <taxon>Hyphomicrobiales</taxon>
        <taxon>Methylobacteriaceae</taxon>
        <taxon>Methylobacterium</taxon>
    </lineage>
</organism>
<evidence type="ECO:0000313" key="2">
    <source>
        <dbReference type="EMBL" id="KAB1068147.1"/>
    </source>
</evidence>
<name>A0A6N6MGS9_9HYPH</name>
<evidence type="ECO:0000313" key="3">
    <source>
        <dbReference type="Proteomes" id="UP000441523"/>
    </source>
</evidence>
<dbReference type="Pfam" id="PF13946">
    <property type="entry name" value="DUF4214"/>
    <property type="match status" value="1"/>
</dbReference>
<accession>A0A6N6MGS9</accession>